<dbReference type="Gene3D" id="2.70.50.50">
    <property type="entry name" value="chitin-binding protein cbp21"/>
    <property type="match status" value="1"/>
</dbReference>
<evidence type="ECO:0000256" key="7">
    <source>
        <dbReference type="ARBA" id="ARBA00023326"/>
    </source>
</evidence>
<gene>
    <name evidence="9" type="ORF">CN958_23340</name>
</gene>
<dbReference type="GO" id="GO:0000272">
    <property type="term" value="P:polysaccharide catabolic process"/>
    <property type="evidence" value="ECO:0007669"/>
    <property type="project" value="UniProtKB-KW"/>
</dbReference>
<evidence type="ECO:0000259" key="8">
    <source>
        <dbReference type="PROSITE" id="PS50853"/>
    </source>
</evidence>
<evidence type="ECO:0000256" key="6">
    <source>
        <dbReference type="ARBA" id="ARBA00023295"/>
    </source>
</evidence>
<dbReference type="SUPFAM" id="SSF49265">
    <property type="entry name" value="Fibronectin type III"/>
    <property type="match status" value="1"/>
</dbReference>
<dbReference type="CDD" id="cd00063">
    <property type="entry name" value="FN3"/>
    <property type="match status" value="2"/>
</dbReference>
<feature type="domain" description="Fibronectin type-III" evidence="8">
    <location>
        <begin position="222"/>
        <end position="308"/>
    </location>
</feature>
<sequence length="456" mass="50077">MNKKILKQLRKMTTNKKGLSAAVVAVGIMSTTLIPQNAYAHGFVEKPGSRAALCSQNYGALNLNCGNVMYEPQSLEAPKGFPQGGPVDGKIASAGGLFGGILDQQTADRWFKNTIKGGENTFTWKYTAPHLTSQWHYYITKKGWNSNKPLTRADFELIGTVKHDGSAASNNLSHKINVPTDRSGYHVILAVWDVADTVNAFYNVIDVNLVNNEKPDTEAPTQPSGLQVVKATSNSVELNWKPATDNVGVKEYQVLRNGEVINTVAGTSLVDKKLSPNTDYTYTVKAVDAVGNISKESEALVIKTTVEKPDTEAPTQPKGLHSMGITANTVDLMWSPSEDNIDVDHYIVYREIAGVTKEIGTVNTTSFMDKNLQANTTYKYAVSAVDTAGNESMKSDILTVTTKEQENVYEKWDSYKAYKKGDRVVHEGKEYEAAQSYQGNGDPNWIFALSLWNEIK</sequence>
<dbReference type="Proteomes" id="UP000222054">
    <property type="component" value="Unassembled WGS sequence"/>
</dbReference>
<dbReference type="SUPFAM" id="SSF51055">
    <property type="entry name" value="Carbohydrate binding domain"/>
    <property type="match status" value="1"/>
</dbReference>
<name>A0A2B9DRY8_BACCE</name>
<dbReference type="PANTHER" id="PTHR34823:SF1">
    <property type="entry name" value="CHITIN-BINDING TYPE-4 DOMAIN-CONTAINING PROTEIN"/>
    <property type="match status" value="1"/>
</dbReference>
<evidence type="ECO:0000256" key="3">
    <source>
        <dbReference type="ARBA" id="ARBA00022729"/>
    </source>
</evidence>
<dbReference type="GO" id="GO:0005576">
    <property type="term" value="C:extracellular region"/>
    <property type="evidence" value="ECO:0007669"/>
    <property type="project" value="UniProtKB-SubCell"/>
</dbReference>
<dbReference type="InterPro" id="IPR036116">
    <property type="entry name" value="FN3_sf"/>
</dbReference>
<dbReference type="InterPro" id="IPR003961">
    <property type="entry name" value="FN3_dom"/>
</dbReference>
<dbReference type="Gene3D" id="2.60.40.10">
    <property type="entry name" value="Immunoglobulins"/>
    <property type="match status" value="2"/>
</dbReference>
<dbReference type="Gene3D" id="2.10.10.20">
    <property type="entry name" value="Carbohydrate-binding module superfamily 5/12"/>
    <property type="match status" value="1"/>
</dbReference>
<dbReference type="PROSITE" id="PS50853">
    <property type="entry name" value="FN3"/>
    <property type="match status" value="2"/>
</dbReference>
<keyword evidence="7" id="KW-0624">Polysaccharide degradation</keyword>
<keyword evidence="6" id="KW-0326">Glycosidase</keyword>
<dbReference type="GO" id="GO:0004553">
    <property type="term" value="F:hydrolase activity, hydrolyzing O-glycosyl compounds"/>
    <property type="evidence" value="ECO:0007669"/>
    <property type="project" value="InterPro"/>
</dbReference>
<dbReference type="SUPFAM" id="SSF81296">
    <property type="entry name" value="E set domains"/>
    <property type="match status" value="1"/>
</dbReference>
<dbReference type="InterPro" id="IPR003610">
    <property type="entry name" value="CBM5/12"/>
</dbReference>
<keyword evidence="3" id="KW-0732">Signal</keyword>
<dbReference type="SMART" id="SM00060">
    <property type="entry name" value="FN3"/>
    <property type="match status" value="2"/>
</dbReference>
<keyword evidence="4" id="KW-0378">Hydrolase</keyword>
<dbReference type="Pfam" id="PF02839">
    <property type="entry name" value="CBM_5_12"/>
    <property type="match status" value="1"/>
</dbReference>
<keyword evidence="5" id="KW-0119">Carbohydrate metabolism</keyword>
<comment type="subcellular location">
    <subcellularLocation>
        <location evidence="1">Secreted</location>
    </subcellularLocation>
</comment>
<dbReference type="InterPro" id="IPR051024">
    <property type="entry name" value="GlcNAc_Chitin_IntDeg"/>
</dbReference>
<dbReference type="PANTHER" id="PTHR34823">
    <property type="entry name" value="GLCNAC-BINDING PROTEIN A"/>
    <property type="match status" value="1"/>
</dbReference>
<comment type="caution">
    <text evidence="9">The sequence shown here is derived from an EMBL/GenBank/DDBJ whole genome shotgun (WGS) entry which is preliminary data.</text>
</comment>
<dbReference type="InterPro" id="IPR014756">
    <property type="entry name" value="Ig_E-set"/>
</dbReference>
<dbReference type="InterPro" id="IPR013783">
    <property type="entry name" value="Ig-like_fold"/>
</dbReference>
<reference evidence="9 10" key="1">
    <citation type="submission" date="2017-09" db="EMBL/GenBank/DDBJ databases">
        <title>Large-scale bioinformatics analysis of Bacillus genomes uncovers conserved roles of natural products in bacterial physiology.</title>
        <authorList>
            <consortium name="Agbiome Team Llc"/>
            <person name="Bleich R.M."/>
            <person name="Grubbs K.J."/>
            <person name="Santa Maria K.C."/>
            <person name="Allen S.E."/>
            <person name="Farag S."/>
            <person name="Shank E.A."/>
            <person name="Bowers A."/>
        </authorList>
    </citation>
    <scope>NUCLEOTIDE SEQUENCE [LARGE SCALE GENOMIC DNA]</scope>
    <source>
        <strain evidence="9 10">AFS053130</strain>
    </source>
</reference>
<dbReference type="Pfam" id="PF00041">
    <property type="entry name" value="fn3"/>
    <property type="match status" value="2"/>
</dbReference>
<feature type="domain" description="Fibronectin type-III" evidence="8">
    <location>
        <begin position="313"/>
        <end position="405"/>
    </location>
</feature>
<evidence type="ECO:0000256" key="4">
    <source>
        <dbReference type="ARBA" id="ARBA00022801"/>
    </source>
</evidence>
<dbReference type="InterPro" id="IPR036573">
    <property type="entry name" value="CBM_sf_5/12"/>
</dbReference>
<dbReference type="GO" id="GO:0030246">
    <property type="term" value="F:carbohydrate binding"/>
    <property type="evidence" value="ECO:0007669"/>
    <property type="project" value="InterPro"/>
</dbReference>
<organism evidence="9 10">
    <name type="scientific">Bacillus cereus</name>
    <dbReference type="NCBI Taxonomy" id="1396"/>
    <lineage>
        <taxon>Bacteria</taxon>
        <taxon>Bacillati</taxon>
        <taxon>Bacillota</taxon>
        <taxon>Bacilli</taxon>
        <taxon>Bacillales</taxon>
        <taxon>Bacillaceae</taxon>
        <taxon>Bacillus</taxon>
        <taxon>Bacillus cereus group</taxon>
    </lineage>
</organism>
<dbReference type="Pfam" id="PF03067">
    <property type="entry name" value="LPMO_10"/>
    <property type="match status" value="1"/>
</dbReference>
<dbReference type="InterPro" id="IPR004302">
    <property type="entry name" value="Cellulose/chitin-bd_N"/>
</dbReference>
<dbReference type="CDD" id="cd21177">
    <property type="entry name" value="LPMO_AA10"/>
    <property type="match status" value="1"/>
</dbReference>
<evidence type="ECO:0000256" key="2">
    <source>
        <dbReference type="ARBA" id="ARBA00022525"/>
    </source>
</evidence>
<proteinExistence type="predicted"/>
<dbReference type="EMBL" id="NUHO01000101">
    <property type="protein sequence ID" value="PGM89779.1"/>
    <property type="molecule type" value="Genomic_DNA"/>
</dbReference>
<dbReference type="FunFam" id="2.60.40.10:FF:001114">
    <property type="entry name" value="Chitinase A1"/>
    <property type="match status" value="2"/>
</dbReference>
<evidence type="ECO:0000313" key="10">
    <source>
        <dbReference type="Proteomes" id="UP000222054"/>
    </source>
</evidence>
<keyword evidence="2" id="KW-0964">Secreted</keyword>
<evidence type="ECO:0000256" key="5">
    <source>
        <dbReference type="ARBA" id="ARBA00023277"/>
    </source>
</evidence>
<dbReference type="RefSeq" id="WP_098778600.1">
    <property type="nucleotide sequence ID" value="NZ_NUHO01000101.1"/>
</dbReference>
<evidence type="ECO:0000256" key="1">
    <source>
        <dbReference type="ARBA" id="ARBA00004613"/>
    </source>
</evidence>
<dbReference type="CDD" id="cd12215">
    <property type="entry name" value="ChiC_BD"/>
    <property type="match status" value="1"/>
</dbReference>
<dbReference type="AlphaFoldDB" id="A0A2B9DRY8"/>
<accession>A0A2B9DRY8</accession>
<evidence type="ECO:0000313" key="9">
    <source>
        <dbReference type="EMBL" id="PGM89779.1"/>
    </source>
</evidence>
<protein>
    <submittedName>
        <fullName evidence="9">Chitin-binding protein</fullName>
    </submittedName>
</protein>
<dbReference type="FunFam" id="2.70.50.50:FF:000001">
    <property type="entry name" value="Chitin-binding protein"/>
    <property type="match status" value="1"/>
</dbReference>